<organism evidence="1 3">
    <name type="scientific">Araneus ventricosus</name>
    <name type="common">Orbweaver spider</name>
    <name type="synonym">Epeira ventricosa</name>
    <dbReference type="NCBI Taxonomy" id="182803"/>
    <lineage>
        <taxon>Eukaryota</taxon>
        <taxon>Metazoa</taxon>
        <taxon>Ecdysozoa</taxon>
        <taxon>Arthropoda</taxon>
        <taxon>Chelicerata</taxon>
        <taxon>Arachnida</taxon>
        <taxon>Araneae</taxon>
        <taxon>Araneomorphae</taxon>
        <taxon>Entelegynae</taxon>
        <taxon>Araneoidea</taxon>
        <taxon>Araneidae</taxon>
        <taxon>Araneus</taxon>
    </lineage>
</organism>
<evidence type="ECO:0000313" key="1">
    <source>
        <dbReference type="EMBL" id="GBN85167.1"/>
    </source>
</evidence>
<sequence length="235" mass="26615">MVYHGKKVPIKGVVGSTRPTWKRFPTSLITVRYIARAWQLSHNGIQNRVVDAAENSFAEIFSVNQKIVKSINLRPDIILKLNNKIYIVDVTCPFENFLQSIERAKREKLRKYAPLLDLLLPYASSVEIVPIVVGAFGFWDPANDKFLSKIISCSYFKKMSKLCVRANFRWARDIYVEHITGHRQFDESMAVNNPDIRPQQIASQDYPLGVPVVNPLPGNVTTIVPPAGHSGNTEH</sequence>
<gene>
    <name evidence="1" type="ORF">AVEN_149736_1</name>
    <name evidence="2" type="ORF">AVEN_173240_1</name>
</gene>
<proteinExistence type="predicted"/>
<name>A0A4Y2SAT7_ARAVE</name>
<evidence type="ECO:0000313" key="3">
    <source>
        <dbReference type="Proteomes" id="UP000499080"/>
    </source>
</evidence>
<evidence type="ECO:0000313" key="2">
    <source>
        <dbReference type="EMBL" id="GBO05745.1"/>
    </source>
</evidence>
<reference evidence="1 3" key="1">
    <citation type="journal article" date="2019" name="Sci. Rep.">
        <title>Orb-weaving spider Araneus ventricosus genome elucidates the spidroin gene catalogue.</title>
        <authorList>
            <person name="Kono N."/>
            <person name="Nakamura H."/>
            <person name="Ohtoshi R."/>
            <person name="Moran D.A.P."/>
            <person name="Shinohara A."/>
            <person name="Yoshida Y."/>
            <person name="Fujiwara M."/>
            <person name="Mori M."/>
            <person name="Tomita M."/>
            <person name="Arakawa K."/>
        </authorList>
    </citation>
    <scope>NUCLEOTIDE SEQUENCE [LARGE SCALE GENOMIC DNA]</scope>
</reference>
<protein>
    <submittedName>
        <fullName evidence="1">Uncharacterized protein</fullName>
    </submittedName>
</protein>
<dbReference type="AlphaFoldDB" id="A0A4Y2SAT7"/>
<dbReference type="Proteomes" id="UP000499080">
    <property type="component" value="Unassembled WGS sequence"/>
</dbReference>
<dbReference type="EMBL" id="BGPR01032264">
    <property type="protein sequence ID" value="GBO05745.1"/>
    <property type="molecule type" value="Genomic_DNA"/>
</dbReference>
<comment type="caution">
    <text evidence="1">The sequence shown here is derived from an EMBL/GenBank/DDBJ whole genome shotgun (WGS) entry which is preliminary data.</text>
</comment>
<dbReference type="EMBL" id="BGPR01020652">
    <property type="protein sequence ID" value="GBN85167.1"/>
    <property type="molecule type" value="Genomic_DNA"/>
</dbReference>
<accession>A0A4Y2SAT7</accession>
<dbReference type="OrthoDB" id="6432781at2759"/>
<keyword evidence="3" id="KW-1185">Reference proteome</keyword>